<dbReference type="Proteomes" id="UP000176689">
    <property type="component" value="Unassembled WGS sequence"/>
</dbReference>
<evidence type="ECO:0000313" key="7">
    <source>
        <dbReference type="EMBL" id="OGG69183.1"/>
    </source>
</evidence>
<dbReference type="Gene3D" id="3.30.110.10">
    <property type="entry name" value="Translation initiation factor 3 (IF-3), C-terminal domain"/>
    <property type="match status" value="1"/>
</dbReference>
<evidence type="ECO:0000259" key="6">
    <source>
        <dbReference type="Pfam" id="PF05198"/>
    </source>
</evidence>
<evidence type="ECO:0000256" key="5">
    <source>
        <dbReference type="SAM" id="MobiDB-lite"/>
    </source>
</evidence>
<dbReference type="InterPro" id="IPR036788">
    <property type="entry name" value="T_IF-3_C_sf"/>
</dbReference>
<protein>
    <recommendedName>
        <fullName evidence="4">Translation initiation factor IF-3</fullName>
    </recommendedName>
</protein>
<organism evidence="7 8">
    <name type="scientific">Candidatus Kaiserbacteria bacterium RIFCSPHIGHO2_12_FULL_53_13</name>
    <dbReference type="NCBI Taxonomy" id="1798502"/>
    <lineage>
        <taxon>Bacteria</taxon>
        <taxon>Candidatus Kaiseribacteriota</taxon>
    </lineage>
</organism>
<evidence type="ECO:0000256" key="4">
    <source>
        <dbReference type="NCBIfam" id="TIGR00168"/>
    </source>
</evidence>
<evidence type="ECO:0000256" key="2">
    <source>
        <dbReference type="ARBA" id="ARBA00022540"/>
    </source>
</evidence>
<dbReference type="PANTHER" id="PTHR10938:SF0">
    <property type="entry name" value="TRANSLATION INITIATION FACTOR IF-3, MITOCHONDRIAL"/>
    <property type="match status" value="1"/>
</dbReference>
<accession>A0A1F6E653</accession>
<gene>
    <name evidence="7" type="ORF">A3F27_02365</name>
</gene>
<evidence type="ECO:0000256" key="1">
    <source>
        <dbReference type="ARBA" id="ARBA00005439"/>
    </source>
</evidence>
<name>A0A1F6E653_9BACT</name>
<keyword evidence="2 7" id="KW-0396">Initiation factor</keyword>
<dbReference type="FunFam" id="3.10.20.80:FF:000001">
    <property type="entry name" value="Translation initiation factor IF-3"/>
    <property type="match status" value="1"/>
</dbReference>
<dbReference type="GO" id="GO:0043022">
    <property type="term" value="F:ribosome binding"/>
    <property type="evidence" value="ECO:0007669"/>
    <property type="project" value="TreeGrafter"/>
</dbReference>
<comment type="similarity">
    <text evidence="1">Belongs to the IF-3 family.</text>
</comment>
<keyword evidence="3" id="KW-0648">Protein biosynthesis</keyword>
<dbReference type="AlphaFoldDB" id="A0A1F6E653"/>
<dbReference type="InterPro" id="IPR036787">
    <property type="entry name" value="T_IF-3_N_sf"/>
</dbReference>
<dbReference type="SUPFAM" id="SSF55200">
    <property type="entry name" value="Translation initiation factor IF3, C-terminal domain"/>
    <property type="match status" value="1"/>
</dbReference>
<proteinExistence type="inferred from homology"/>
<feature type="compositionally biased region" description="Basic and acidic residues" evidence="5">
    <location>
        <begin position="225"/>
        <end position="234"/>
    </location>
</feature>
<evidence type="ECO:0000256" key="3">
    <source>
        <dbReference type="ARBA" id="ARBA00022917"/>
    </source>
</evidence>
<dbReference type="Pfam" id="PF05198">
    <property type="entry name" value="IF3_N"/>
    <property type="match status" value="1"/>
</dbReference>
<sequence length="234" mass="26553">MGFTKYTSQKEKERVRMNEGIRAREVRVIGPESENFGVMQIQDALAKARELGLDLIEISPNANPPVAKITDYGKFKYEQKKKEKDVKAKAHVTETKVTQVKIGTSERDMHIKASKAAIWLREGHRVKIDLFLWGRYKYMEFNFLKERLERFLAIIPESYKIADEIRKSPKGLSVVIEHDGGAKPLSGRASNKAVNSAKAPVNVNVLADRPAKKEQKVEGSSIEKSVAHEQYEDQ</sequence>
<comment type="caution">
    <text evidence="7">The sequence shown here is derived from an EMBL/GenBank/DDBJ whole genome shotgun (WGS) entry which is preliminary data.</text>
</comment>
<dbReference type="PANTHER" id="PTHR10938">
    <property type="entry name" value="TRANSLATION INITIATION FACTOR IF-3"/>
    <property type="match status" value="1"/>
</dbReference>
<dbReference type="GO" id="GO:0003743">
    <property type="term" value="F:translation initiation factor activity"/>
    <property type="evidence" value="ECO:0007669"/>
    <property type="project" value="UniProtKB-UniRule"/>
</dbReference>
<dbReference type="Gene3D" id="3.10.20.80">
    <property type="entry name" value="Translation initiation factor 3 (IF-3), N-terminal domain"/>
    <property type="match status" value="1"/>
</dbReference>
<dbReference type="GO" id="GO:0032790">
    <property type="term" value="P:ribosome disassembly"/>
    <property type="evidence" value="ECO:0007669"/>
    <property type="project" value="TreeGrafter"/>
</dbReference>
<reference evidence="7 8" key="1">
    <citation type="journal article" date="2016" name="Nat. Commun.">
        <title>Thousands of microbial genomes shed light on interconnected biogeochemical processes in an aquifer system.</title>
        <authorList>
            <person name="Anantharaman K."/>
            <person name="Brown C.T."/>
            <person name="Hug L.A."/>
            <person name="Sharon I."/>
            <person name="Castelle C.J."/>
            <person name="Probst A.J."/>
            <person name="Thomas B.C."/>
            <person name="Singh A."/>
            <person name="Wilkins M.J."/>
            <person name="Karaoz U."/>
            <person name="Brodie E.L."/>
            <person name="Williams K.H."/>
            <person name="Hubbard S.S."/>
            <person name="Banfield J.F."/>
        </authorList>
    </citation>
    <scope>NUCLEOTIDE SEQUENCE [LARGE SCALE GENOMIC DNA]</scope>
</reference>
<feature type="region of interest" description="Disordered" evidence="5">
    <location>
        <begin position="207"/>
        <end position="234"/>
    </location>
</feature>
<dbReference type="InterPro" id="IPR019814">
    <property type="entry name" value="Translation_initiation_fac_3_N"/>
</dbReference>
<dbReference type="InterPro" id="IPR001288">
    <property type="entry name" value="Translation_initiation_fac_3"/>
</dbReference>
<dbReference type="SUPFAM" id="SSF54364">
    <property type="entry name" value="Translation initiation factor IF3, N-terminal domain"/>
    <property type="match status" value="1"/>
</dbReference>
<dbReference type="EMBL" id="MFLP01000037">
    <property type="protein sequence ID" value="OGG69183.1"/>
    <property type="molecule type" value="Genomic_DNA"/>
</dbReference>
<dbReference type="NCBIfam" id="TIGR00168">
    <property type="entry name" value="infC"/>
    <property type="match status" value="1"/>
</dbReference>
<evidence type="ECO:0000313" key="8">
    <source>
        <dbReference type="Proteomes" id="UP000176689"/>
    </source>
</evidence>
<feature type="domain" description="Translation initiation factor 3 N-terminal" evidence="6">
    <location>
        <begin position="17"/>
        <end position="85"/>
    </location>
</feature>